<keyword evidence="1" id="KW-0694">RNA-binding</keyword>
<dbReference type="AlphaFoldDB" id="A0AAW0G8K9"/>
<evidence type="ECO:0000256" key="1">
    <source>
        <dbReference type="PROSITE-ProRule" id="PRU00266"/>
    </source>
</evidence>
<gene>
    <name evidence="3" type="ORF">QCA50_010174</name>
</gene>
<evidence type="ECO:0000313" key="3">
    <source>
        <dbReference type="EMBL" id="KAK7686574.1"/>
    </source>
</evidence>
<evidence type="ECO:0000313" key="4">
    <source>
        <dbReference type="Proteomes" id="UP001385951"/>
    </source>
</evidence>
<dbReference type="InterPro" id="IPR014720">
    <property type="entry name" value="dsRBD_dom"/>
</dbReference>
<name>A0AAW0G8K9_9APHY</name>
<dbReference type="EMBL" id="JASBNA010000016">
    <property type="protein sequence ID" value="KAK7686574.1"/>
    <property type="molecule type" value="Genomic_DNA"/>
</dbReference>
<protein>
    <recommendedName>
        <fullName evidence="2">DRBM domain-containing protein</fullName>
    </recommendedName>
</protein>
<feature type="domain" description="DRBM" evidence="2">
    <location>
        <begin position="5"/>
        <end position="75"/>
    </location>
</feature>
<proteinExistence type="predicted"/>
<sequence length="79" mass="9111">MADPQWRQRLNNLLQKSDLGREALAWQEYQAGAQHTSDWEAIAYIRSIEYGRGRAHTLADAKETAARIAYEVLFQQLYG</sequence>
<accession>A0AAW0G8K9</accession>
<dbReference type="SUPFAM" id="SSF54768">
    <property type="entry name" value="dsRNA-binding domain-like"/>
    <property type="match status" value="1"/>
</dbReference>
<evidence type="ECO:0000259" key="2">
    <source>
        <dbReference type="PROSITE" id="PS50137"/>
    </source>
</evidence>
<dbReference type="Proteomes" id="UP001385951">
    <property type="component" value="Unassembled WGS sequence"/>
</dbReference>
<dbReference type="Gene3D" id="3.30.160.20">
    <property type="match status" value="1"/>
</dbReference>
<dbReference type="GO" id="GO:0003723">
    <property type="term" value="F:RNA binding"/>
    <property type="evidence" value="ECO:0007669"/>
    <property type="project" value="UniProtKB-UniRule"/>
</dbReference>
<organism evidence="3 4">
    <name type="scientific">Cerrena zonata</name>
    <dbReference type="NCBI Taxonomy" id="2478898"/>
    <lineage>
        <taxon>Eukaryota</taxon>
        <taxon>Fungi</taxon>
        <taxon>Dikarya</taxon>
        <taxon>Basidiomycota</taxon>
        <taxon>Agaricomycotina</taxon>
        <taxon>Agaricomycetes</taxon>
        <taxon>Polyporales</taxon>
        <taxon>Cerrenaceae</taxon>
        <taxon>Cerrena</taxon>
    </lineage>
</organism>
<reference evidence="3 4" key="1">
    <citation type="submission" date="2022-09" db="EMBL/GenBank/DDBJ databases">
        <authorList>
            <person name="Palmer J.M."/>
        </authorList>
    </citation>
    <scope>NUCLEOTIDE SEQUENCE [LARGE SCALE GENOMIC DNA]</scope>
    <source>
        <strain evidence="3 4">DSM 7382</strain>
    </source>
</reference>
<comment type="caution">
    <text evidence="3">The sequence shown here is derived from an EMBL/GenBank/DDBJ whole genome shotgun (WGS) entry which is preliminary data.</text>
</comment>
<dbReference type="PROSITE" id="PS50137">
    <property type="entry name" value="DS_RBD"/>
    <property type="match status" value="1"/>
</dbReference>
<keyword evidence="4" id="KW-1185">Reference proteome</keyword>